<dbReference type="PANTHER" id="PTHR43031">
    <property type="entry name" value="FAD-DEPENDENT OXIDOREDUCTASE"/>
    <property type="match status" value="1"/>
</dbReference>
<feature type="transmembrane region" description="Helical" evidence="1">
    <location>
        <begin position="115"/>
        <end position="137"/>
    </location>
</feature>
<dbReference type="CDD" id="cd00158">
    <property type="entry name" value="RHOD"/>
    <property type="match status" value="1"/>
</dbReference>
<name>A0A4R7SSU8_9BACT</name>
<dbReference type="Gene3D" id="3.40.250.10">
    <property type="entry name" value="Rhodanese-like domain"/>
    <property type="match status" value="1"/>
</dbReference>
<organism evidence="3 4">
    <name type="scientific">Prosthecobacter fusiformis</name>
    <dbReference type="NCBI Taxonomy" id="48464"/>
    <lineage>
        <taxon>Bacteria</taxon>
        <taxon>Pseudomonadati</taxon>
        <taxon>Verrucomicrobiota</taxon>
        <taxon>Verrucomicrobiia</taxon>
        <taxon>Verrucomicrobiales</taxon>
        <taxon>Verrucomicrobiaceae</taxon>
        <taxon>Prosthecobacter</taxon>
    </lineage>
</organism>
<protein>
    <submittedName>
        <fullName evidence="3">Rhodanese-related sulfurtransferase</fullName>
    </submittedName>
</protein>
<dbReference type="SMART" id="SM00450">
    <property type="entry name" value="RHOD"/>
    <property type="match status" value="1"/>
</dbReference>
<dbReference type="InterPro" id="IPR001763">
    <property type="entry name" value="Rhodanese-like_dom"/>
</dbReference>
<dbReference type="Gene3D" id="6.10.140.1340">
    <property type="match status" value="1"/>
</dbReference>
<comment type="caution">
    <text evidence="3">The sequence shown here is derived from an EMBL/GenBank/DDBJ whole genome shotgun (WGS) entry which is preliminary data.</text>
</comment>
<evidence type="ECO:0000313" key="4">
    <source>
        <dbReference type="Proteomes" id="UP000295662"/>
    </source>
</evidence>
<keyword evidence="1" id="KW-0812">Transmembrane</keyword>
<evidence type="ECO:0000259" key="2">
    <source>
        <dbReference type="PROSITE" id="PS50206"/>
    </source>
</evidence>
<dbReference type="OrthoDB" id="9800872at2"/>
<dbReference type="PANTHER" id="PTHR43031:SF1">
    <property type="entry name" value="PYRIDINE NUCLEOTIDE-DISULPHIDE OXIDOREDUCTASE"/>
    <property type="match status" value="1"/>
</dbReference>
<dbReference type="Proteomes" id="UP000295662">
    <property type="component" value="Unassembled WGS sequence"/>
</dbReference>
<proteinExistence type="predicted"/>
<feature type="transmembrane region" description="Helical" evidence="1">
    <location>
        <begin position="143"/>
        <end position="163"/>
    </location>
</feature>
<dbReference type="AlphaFoldDB" id="A0A4R7SSU8"/>
<evidence type="ECO:0000313" key="3">
    <source>
        <dbReference type="EMBL" id="TDU81556.1"/>
    </source>
</evidence>
<dbReference type="GO" id="GO:0016740">
    <property type="term" value="F:transferase activity"/>
    <property type="evidence" value="ECO:0007669"/>
    <property type="project" value="UniProtKB-KW"/>
</dbReference>
<reference evidence="3 4" key="1">
    <citation type="submission" date="2019-03" db="EMBL/GenBank/DDBJ databases">
        <title>Genomic Encyclopedia of Archaeal and Bacterial Type Strains, Phase II (KMG-II): from individual species to whole genera.</title>
        <authorList>
            <person name="Goeker M."/>
        </authorList>
    </citation>
    <scope>NUCLEOTIDE SEQUENCE [LARGE SCALE GENOMIC DNA]</scope>
    <source>
        <strain evidence="3 4">ATCC 25309</strain>
    </source>
</reference>
<dbReference type="InterPro" id="IPR036873">
    <property type="entry name" value="Rhodanese-like_dom_sf"/>
</dbReference>
<accession>A0A4R7SSU8</accession>
<dbReference type="InterPro" id="IPR050229">
    <property type="entry name" value="GlpE_sulfurtransferase"/>
</dbReference>
<dbReference type="PROSITE" id="PS50206">
    <property type="entry name" value="RHODANESE_3"/>
    <property type="match status" value="1"/>
</dbReference>
<keyword evidence="1" id="KW-0472">Membrane</keyword>
<feature type="domain" description="Rhodanese" evidence="2">
    <location>
        <begin position="15"/>
        <end position="103"/>
    </location>
</feature>
<dbReference type="EMBL" id="SOCA01000001">
    <property type="protein sequence ID" value="TDU81556.1"/>
    <property type="molecule type" value="Genomic_DNA"/>
</dbReference>
<dbReference type="SUPFAM" id="SSF52821">
    <property type="entry name" value="Rhodanese/Cell cycle control phosphatase"/>
    <property type="match status" value="1"/>
</dbReference>
<keyword evidence="1" id="KW-1133">Transmembrane helix</keyword>
<keyword evidence="3" id="KW-0808">Transferase</keyword>
<gene>
    <name evidence="3" type="ORF">EI77_00866</name>
</gene>
<dbReference type="InterPro" id="IPR021309">
    <property type="entry name" value="YgaP-like_TM"/>
</dbReference>
<sequence length="184" mass="19775">MQTQITPAELKQLITEGRCHLVDVREPVEHAEEHISAARLIPLGELEKRASELPKDKSLVIHCKSGKRGTKAQEKLKQLGFDQVQNLEGGIEAWKAAGLPVASADKKVFPLMQQVQLTIGTGVLTGAALSLTVHPYWVFLSAFFGAGLMLAGSTGWCGLAILLSKMPWNRVSGQSCGSAKNCSA</sequence>
<dbReference type="RefSeq" id="WP_133793497.1">
    <property type="nucleotide sequence ID" value="NZ_SOCA01000001.1"/>
</dbReference>
<dbReference type="Pfam" id="PF11127">
    <property type="entry name" value="YgaP-like_TM"/>
    <property type="match status" value="1"/>
</dbReference>
<evidence type="ECO:0000256" key="1">
    <source>
        <dbReference type="SAM" id="Phobius"/>
    </source>
</evidence>
<dbReference type="Pfam" id="PF00581">
    <property type="entry name" value="Rhodanese"/>
    <property type="match status" value="1"/>
</dbReference>
<keyword evidence="4" id="KW-1185">Reference proteome</keyword>